<evidence type="ECO:0000256" key="5">
    <source>
        <dbReference type="ARBA" id="ARBA00022519"/>
    </source>
</evidence>
<dbReference type="SMART" id="SM00388">
    <property type="entry name" value="HisKA"/>
    <property type="match status" value="1"/>
</dbReference>
<dbReference type="InterPro" id="IPR003018">
    <property type="entry name" value="GAF"/>
</dbReference>
<dbReference type="Pfam" id="PF01590">
    <property type="entry name" value="GAF"/>
    <property type="match status" value="1"/>
</dbReference>
<evidence type="ECO:0000256" key="10">
    <source>
        <dbReference type="ARBA" id="ARBA00022741"/>
    </source>
</evidence>
<dbReference type="Gene3D" id="3.30.565.10">
    <property type="entry name" value="Histidine kinase-like ATPase, C-terminal domain"/>
    <property type="match status" value="1"/>
</dbReference>
<feature type="domain" description="Response regulatory" evidence="16">
    <location>
        <begin position="1091"/>
        <end position="1208"/>
    </location>
</feature>
<reference evidence="19" key="1">
    <citation type="submission" date="2006-10" db="EMBL/GenBank/DDBJ databases">
        <title>Complete sequence of Solibacter usitatus Ellin6076.</title>
        <authorList>
            <consortium name="US DOE Joint Genome Institute"/>
            <person name="Copeland A."/>
            <person name="Lucas S."/>
            <person name="Lapidus A."/>
            <person name="Barry K."/>
            <person name="Detter J.C."/>
            <person name="Glavina del Rio T."/>
            <person name="Hammon N."/>
            <person name="Israni S."/>
            <person name="Dalin E."/>
            <person name="Tice H."/>
            <person name="Pitluck S."/>
            <person name="Thompson L.S."/>
            <person name="Brettin T."/>
            <person name="Bruce D."/>
            <person name="Han C."/>
            <person name="Tapia R."/>
            <person name="Gilna P."/>
            <person name="Schmutz J."/>
            <person name="Larimer F."/>
            <person name="Land M."/>
            <person name="Hauser L."/>
            <person name="Kyrpides N."/>
            <person name="Mikhailova N."/>
            <person name="Janssen P.H."/>
            <person name="Kuske C.R."/>
            <person name="Richardson P."/>
        </authorList>
    </citation>
    <scope>NUCLEOTIDE SEQUENCE</scope>
    <source>
        <strain evidence="19">Ellin6076</strain>
    </source>
</reference>
<dbReference type="Pfam" id="PF08447">
    <property type="entry name" value="PAS_3"/>
    <property type="match status" value="2"/>
</dbReference>
<organism evidence="19">
    <name type="scientific">Solibacter usitatus (strain Ellin6076)</name>
    <dbReference type="NCBI Taxonomy" id="234267"/>
    <lineage>
        <taxon>Bacteria</taxon>
        <taxon>Pseudomonadati</taxon>
        <taxon>Acidobacteriota</taxon>
        <taxon>Terriglobia</taxon>
        <taxon>Bryobacterales</taxon>
        <taxon>Solibacteraceae</taxon>
        <taxon>Candidatus Solibacter</taxon>
    </lineage>
</organism>
<keyword evidence="9" id="KW-0677">Repeat</keyword>
<dbReference type="InterPro" id="IPR000014">
    <property type="entry name" value="PAS"/>
</dbReference>
<feature type="domain" description="PAS" evidence="17">
    <location>
        <begin position="273"/>
        <end position="344"/>
    </location>
</feature>
<keyword evidence="5" id="KW-0997">Cell inner membrane</keyword>
<dbReference type="EMBL" id="CP000473">
    <property type="protein sequence ID" value="ABJ85916.1"/>
    <property type="molecule type" value="Genomic_DNA"/>
</dbReference>
<dbReference type="Gene3D" id="2.10.70.100">
    <property type="match status" value="1"/>
</dbReference>
<dbReference type="InParanoid" id="Q01WP9"/>
<dbReference type="Gene3D" id="3.30.450.40">
    <property type="match status" value="2"/>
</dbReference>
<dbReference type="eggNOG" id="COG2203">
    <property type="taxonomic scope" value="Bacteria"/>
</dbReference>
<comment type="catalytic activity">
    <reaction evidence="1">
        <text>ATP + protein L-histidine = ADP + protein N-phospho-L-histidine.</text>
        <dbReference type="EC" id="2.7.13.3"/>
    </reaction>
</comment>
<proteinExistence type="predicted"/>
<evidence type="ECO:0000256" key="7">
    <source>
        <dbReference type="ARBA" id="ARBA00022679"/>
    </source>
</evidence>
<dbReference type="GO" id="GO:0005886">
    <property type="term" value="C:plasma membrane"/>
    <property type="evidence" value="ECO:0007669"/>
    <property type="project" value="UniProtKB-SubCell"/>
</dbReference>
<dbReference type="PROSITE" id="PS50112">
    <property type="entry name" value="PAS"/>
    <property type="match status" value="2"/>
</dbReference>
<comment type="subcellular location">
    <subcellularLocation>
        <location evidence="2">Cell inner membrane</location>
        <topology evidence="2">Multi-pass membrane protein</topology>
    </subcellularLocation>
</comment>
<dbReference type="InterPro" id="IPR003594">
    <property type="entry name" value="HATPase_dom"/>
</dbReference>
<evidence type="ECO:0000256" key="11">
    <source>
        <dbReference type="ARBA" id="ARBA00022777"/>
    </source>
</evidence>
<dbReference type="InterPro" id="IPR035965">
    <property type="entry name" value="PAS-like_dom_sf"/>
</dbReference>
<dbReference type="Pfam" id="PF02518">
    <property type="entry name" value="HATPase_c"/>
    <property type="match status" value="1"/>
</dbReference>
<feature type="domain" description="PAC" evidence="18">
    <location>
        <begin position="222"/>
        <end position="272"/>
    </location>
</feature>
<dbReference type="AlphaFoldDB" id="Q01WP9"/>
<dbReference type="InterPro" id="IPR003661">
    <property type="entry name" value="HisK_dim/P_dom"/>
</dbReference>
<evidence type="ECO:0000313" key="19">
    <source>
        <dbReference type="EMBL" id="ABJ85916.1"/>
    </source>
</evidence>
<dbReference type="SUPFAM" id="SSF55781">
    <property type="entry name" value="GAF domain-like"/>
    <property type="match status" value="2"/>
</dbReference>
<dbReference type="Pfam" id="PF00072">
    <property type="entry name" value="Response_reg"/>
    <property type="match status" value="1"/>
</dbReference>
<dbReference type="InterPro" id="IPR001610">
    <property type="entry name" value="PAC"/>
</dbReference>
<dbReference type="GO" id="GO:0000166">
    <property type="term" value="F:nucleotide binding"/>
    <property type="evidence" value="ECO:0007669"/>
    <property type="project" value="UniProtKB-KW"/>
</dbReference>
<evidence type="ECO:0000259" key="18">
    <source>
        <dbReference type="PROSITE" id="PS50113"/>
    </source>
</evidence>
<dbReference type="InterPro" id="IPR005467">
    <property type="entry name" value="His_kinase_dom"/>
</dbReference>
<dbReference type="KEGG" id="sus:Acid_4959"/>
<evidence type="ECO:0000256" key="12">
    <source>
        <dbReference type="ARBA" id="ARBA00022989"/>
    </source>
</evidence>
<dbReference type="PROSITE" id="PS50113">
    <property type="entry name" value="PAC"/>
    <property type="match status" value="4"/>
</dbReference>
<dbReference type="CDD" id="cd00130">
    <property type="entry name" value="PAS"/>
    <property type="match status" value="4"/>
</dbReference>
<dbReference type="GO" id="GO:0000155">
    <property type="term" value="F:phosphorelay sensor kinase activity"/>
    <property type="evidence" value="ECO:0007669"/>
    <property type="project" value="InterPro"/>
</dbReference>
<keyword evidence="7" id="KW-0808">Transferase</keyword>
<evidence type="ECO:0000256" key="2">
    <source>
        <dbReference type="ARBA" id="ARBA00004429"/>
    </source>
</evidence>
<keyword evidence="11 19" id="KW-0418">Kinase</keyword>
<keyword evidence="13" id="KW-0472">Membrane</keyword>
<dbReference type="HOGENOM" id="CLU_000445_114_51_0"/>
<feature type="modified residue" description="4-aspartylphosphate" evidence="14">
    <location>
        <position position="1142"/>
    </location>
</feature>
<feature type="domain" description="Histidine kinase" evidence="15">
    <location>
        <begin position="847"/>
        <end position="1070"/>
    </location>
</feature>
<evidence type="ECO:0000256" key="13">
    <source>
        <dbReference type="ARBA" id="ARBA00023136"/>
    </source>
</evidence>
<dbReference type="OrthoDB" id="111890at2"/>
<evidence type="ECO:0000256" key="9">
    <source>
        <dbReference type="ARBA" id="ARBA00022737"/>
    </source>
</evidence>
<keyword evidence="6 14" id="KW-0597">Phosphoprotein</keyword>
<dbReference type="InterPro" id="IPR011006">
    <property type="entry name" value="CheY-like_superfamily"/>
</dbReference>
<dbReference type="Gene3D" id="1.10.287.130">
    <property type="match status" value="1"/>
</dbReference>
<feature type="domain" description="PAC" evidence="18">
    <location>
        <begin position="782"/>
        <end position="834"/>
    </location>
</feature>
<dbReference type="FunFam" id="2.10.70.100:FF:000001">
    <property type="entry name" value="Sensory transduction histidine kinase"/>
    <property type="match status" value="2"/>
</dbReference>
<evidence type="ECO:0000256" key="4">
    <source>
        <dbReference type="ARBA" id="ARBA00022475"/>
    </source>
</evidence>
<dbReference type="InterPro" id="IPR013655">
    <property type="entry name" value="PAS_fold_3"/>
</dbReference>
<dbReference type="SMART" id="SM00086">
    <property type="entry name" value="PAC"/>
    <property type="match status" value="4"/>
</dbReference>
<feature type="domain" description="PAS" evidence="17">
    <location>
        <begin position="709"/>
        <end position="780"/>
    </location>
</feature>
<dbReference type="PROSITE" id="PS50109">
    <property type="entry name" value="HIS_KIN"/>
    <property type="match status" value="1"/>
</dbReference>
<evidence type="ECO:0000256" key="3">
    <source>
        <dbReference type="ARBA" id="ARBA00012438"/>
    </source>
</evidence>
<sequence>MEPPLDDLAFDDLTALAAGICEAPMAVLSFVDEDQEWFQSNVGVATGPIARNVSFGAHTILQPDLLIVPDAGEDARFAKNPLVTGDPHVRFYAGVPVLNEGGAAVGALSIMGRDPRQLSLAQQHGLRALSRQVTALMELRRHRLELTEGEAQLFRVLRGCPIALTVHRMSDGAFVDANDIFTSLTGWSCKEVIGHKAPELQLVDGATAARLRSQLEACGELHNAETTVRTRSGELRKVLLSTALVELRSGLHAITTFVDITERKRAEDELREHKRRLAAIIEHEPECVTVMDAEGRLLEMNPAGLAMLDVESLAEAQEKPLVDYVSPEYRAVFQRLQKKVLSGGSGTLEFELVGRRGTHRWLETHAAPLRDAAGHVEALLSVTVDMTRHKAAEEELREKHGQLQSALELARAGVWHWNSRTDRVRTIQGSGPVSGLPKSSYPSNRAAFLLLVHPDDRADIAGKLERARSTGEFAAEFRIVLPDGSTRWVAARGRAVRDSSGAAVGLAGVDRDITEQRRAERRIRQLNRVYSVLSDINETIVRESNRQRMLSEACRIAVESGEFRLAWIGLRSEPGGRIEVAAHAGATEDTVELLHLMSEEEPGHDECAFTAYAMETGRHGVCNDLARDERAAPWREMALQRGYRGMASLPLKSGGAVIGIFNLYAGEPDFFDADELRLLDELALDISFALEIYDRETKRGWAEQVLRESEERFRQLAENIQEVFWMTADQKILYVSPAYERIWGRPRSALYEDPRSWIEAVHPDDRGQILQAAKVIQKGGNYDETYRIQRPDGTVRWIHDHAFPVRDERGEIVRIVGTAEDITERRQLEEQYRQAQKMEAIGQLAGGVAHDFNNLLTVIHGYGSLLLAGKESTSGTSLAAQEIVLAAERAANLTRQLLAFGRRQVMQPRSLDLTEVVSSLTSMLQRVLGANIRLQLIPHGSPLITRADSGMLDQVLMNLVVNACDAMPDGGQLTIETTERTFTQREARRIPDARAGRYVSLRVTDTGSGISPESLPHIFEPFFTTKQPGKGTGLGLSTVFGIVKQHGGWVQVKSEVGRGTSFQIFLPAAEETDEARAAEIEKPEPQGGSETILVVEDEPALRVLTRAVLEPRGYRLLEAANGVEALRAWQEHRGSIHLLLTDIMMPEGMSGLELAARLREFRPELRVIYTSGYSGDIAGGQLQLEEGRNFLQKPYSPQQLLEAVRRCLDI</sequence>
<dbReference type="SMART" id="SM00065">
    <property type="entry name" value="GAF"/>
    <property type="match status" value="2"/>
</dbReference>
<evidence type="ECO:0000259" key="15">
    <source>
        <dbReference type="PROSITE" id="PS50109"/>
    </source>
</evidence>
<evidence type="ECO:0000256" key="14">
    <source>
        <dbReference type="PROSITE-ProRule" id="PRU00169"/>
    </source>
</evidence>
<dbReference type="eggNOG" id="COG0784">
    <property type="taxonomic scope" value="Bacteria"/>
</dbReference>
<name>Q01WP9_SOLUE</name>
<dbReference type="STRING" id="234267.Acid_4959"/>
<dbReference type="eggNOG" id="COG2202">
    <property type="taxonomic scope" value="Bacteria"/>
</dbReference>
<accession>Q01WP9</accession>
<feature type="domain" description="PAC" evidence="18">
    <location>
        <begin position="473"/>
        <end position="525"/>
    </location>
</feature>
<evidence type="ECO:0000256" key="8">
    <source>
        <dbReference type="ARBA" id="ARBA00022692"/>
    </source>
</evidence>
<dbReference type="InterPro" id="IPR000700">
    <property type="entry name" value="PAS-assoc_C"/>
</dbReference>
<keyword evidence="10" id="KW-0547">Nucleotide-binding</keyword>
<dbReference type="Pfam" id="PF13426">
    <property type="entry name" value="PAS_9"/>
    <property type="match status" value="1"/>
</dbReference>
<gene>
    <name evidence="19" type="ordered locus">Acid_4959</name>
</gene>
<dbReference type="InterPro" id="IPR036097">
    <property type="entry name" value="HisK_dim/P_sf"/>
</dbReference>
<evidence type="ECO:0000259" key="16">
    <source>
        <dbReference type="PROSITE" id="PS50110"/>
    </source>
</evidence>
<dbReference type="SMART" id="SM00387">
    <property type="entry name" value="HATPase_c"/>
    <property type="match status" value="1"/>
</dbReference>
<dbReference type="PRINTS" id="PR00344">
    <property type="entry name" value="BCTRLSENSOR"/>
</dbReference>
<dbReference type="Gene3D" id="3.40.50.2300">
    <property type="match status" value="1"/>
</dbReference>
<dbReference type="CDD" id="cd00082">
    <property type="entry name" value="HisKA"/>
    <property type="match status" value="1"/>
</dbReference>
<dbReference type="SUPFAM" id="SSF52172">
    <property type="entry name" value="CheY-like"/>
    <property type="match status" value="1"/>
</dbReference>
<dbReference type="InterPro" id="IPR013656">
    <property type="entry name" value="PAS_4"/>
</dbReference>
<dbReference type="Pfam" id="PF08448">
    <property type="entry name" value="PAS_4"/>
    <property type="match status" value="1"/>
</dbReference>
<keyword evidence="8" id="KW-0812">Transmembrane</keyword>
<protein>
    <recommendedName>
        <fullName evidence="3">histidine kinase</fullName>
        <ecNumber evidence="3">2.7.13.3</ecNumber>
    </recommendedName>
</protein>
<dbReference type="InterPro" id="IPR029016">
    <property type="entry name" value="GAF-like_dom_sf"/>
</dbReference>
<dbReference type="Gene3D" id="3.30.450.20">
    <property type="entry name" value="PAS domain"/>
    <property type="match status" value="4"/>
</dbReference>
<dbReference type="EC" id="2.7.13.3" evidence="3"/>
<evidence type="ECO:0000256" key="1">
    <source>
        <dbReference type="ARBA" id="ARBA00000085"/>
    </source>
</evidence>
<dbReference type="SUPFAM" id="SSF55874">
    <property type="entry name" value="ATPase domain of HSP90 chaperone/DNA topoisomerase II/histidine kinase"/>
    <property type="match status" value="1"/>
</dbReference>
<dbReference type="SUPFAM" id="SSF55785">
    <property type="entry name" value="PYP-like sensor domain (PAS domain)"/>
    <property type="match status" value="4"/>
</dbReference>
<dbReference type="InterPro" id="IPR004358">
    <property type="entry name" value="Sig_transdc_His_kin-like_C"/>
</dbReference>
<dbReference type="Pfam" id="PF13185">
    <property type="entry name" value="GAF_2"/>
    <property type="match status" value="1"/>
</dbReference>
<dbReference type="PANTHER" id="PTHR43304">
    <property type="entry name" value="PHYTOCHROME-LIKE PROTEIN CPH1"/>
    <property type="match status" value="1"/>
</dbReference>
<dbReference type="InterPro" id="IPR052162">
    <property type="entry name" value="Sensor_kinase/Photoreceptor"/>
</dbReference>
<evidence type="ECO:0000256" key="6">
    <source>
        <dbReference type="ARBA" id="ARBA00022553"/>
    </source>
</evidence>
<dbReference type="SUPFAM" id="SSF47384">
    <property type="entry name" value="Homodimeric domain of signal transducing histidine kinase"/>
    <property type="match status" value="1"/>
</dbReference>
<keyword evidence="4" id="KW-1003">Cell membrane</keyword>
<evidence type="ECO:0000259" key="17">
    <source>
        <dbReference type="PROSITE" id="PS50112"/>
    </source>
</evidence>
<dbReference type="SMART" id="SM00091">
    <property type="entry name" value="PAS"/>
    <property type="match status" value="3"/>
</dbReference>
<dbReference type="PROSITE" id="PS50110">
    <property type="entry name" value="RESPONSE_REGULATORY"/>
    <property type="match status" value="1"/>
</dbReference>
<dbReference type="NCBIfam" id="TIGR00229">
    <property type="entry name" value="sensory_box"/>
    <property type="match status" value="4"/>
</dbReference>
<dbReference type="PANTHER" id="PTHR43304:SF1">
    <property type="entry name" value="PAC DOMAIN-CONTAINING PROTEIN"/>
    <property type="match status" value="1"/>
</dbReference>
<keyword evidence="12" id="KW-1133">Transmembrane helix</keyword>
<feature type="domain" description="PAC" evidence="18">
    <location>
        <begin position="346"/>
        <end position="398"/>
    </location>
</feature>
<dbReference type="InterPro" id="IPR036890">
    <property type="entry name" value="HATPase_C_sf"/>
</dbReference>
<dbReference type="InterPro" id="IPR001789">
    <property type="entry name" value="Sig_transdc_resp-reg_receiver"/>
</dbReference>
<dbReference type="SMART" id="SM00448">
    <property type="entry name" value="REC"/>
    <property type="match status" value="1"/>
</dbReference>
<dbReference type="eggNOG" id="COG4191">
    <property type="taxonomic scope" value="Bacteria"/>
</dbReference>